<dbReference type="InterPro" id="IPR010819">
    <property type="entry name" value="AGE/CE"/>
</dbReference>
<keyword evidence="4" id="KW-1185">Reference proteome</keyword>
<protein>
    <submittedName>
        <fullName evidence="3">AGE family epimerase/isomerase</fullName>
    </submittedName>
</protein>
<evidence type="ECO:0000313" key="4">
    <source>
        <dbReference type="Proteomes" id="UP000595857"/>
    </source>
</evidence>
<dbReference type="RefSeq" id="WP_201636871.1">
    <property type="nucleotide sequence ID" value="NZ_CP068046.1"/>
</dbReference>
<proteinExistence type="inferred from homology"/>
<reference evidence="3 4" key="1">
    <citation type="submission" date="2021-01" db="EMBL/GenBank/DDBJ databases">
        <title>Genome seq and assembly of Devosia sp. LEGU1.</title>
        <authorList>
            <person name="Chhetri G."/>
        </authorList>
    </citation>
    <scope>NUCLEOTIDE SEQUENCE [LARGE SCALE GENOMIC DNA]</scope>
    <source>
        <strain evidence="3 4">LEGU1</strain>
    </source>
</reference>
<dbReference type="InterPro" id="IPR012341">
    <property type="entry name" value="6hp_glycosidase-like_sf"/>
</dbReference>
<dbReference type="CDD" id="cd00249">
    <property type="entry name" value="AGE"/>
    <property type="match status" value="1"/>
</dbReference>
<dbReference type="PANTHER" id="PTHR15108">
    <property type="entry name" value="N-ACYLGLUCOSAMINE-2-EPIMERASE"/>
    <property type="match status" value="1"/>
</dbReference>
<keyword evidence="2" id="KW-0413">Isomerase</keyword>
<dbReference type="InterPro" id="IPR008928">
    <property type="entry name" value="6-hairpin_glycosidase_sf"/>
</dbReference>
<evidence type="ECO:0000313" key="3">
    <source>
        <dbReference type="EMBL" id="QQR41027.1"/>
    </source>
</evidence>
<dbReference type="InterPro" id="IPR034116">
    <property type="entry name" value="AGE_dom"/>
</dbReference>
<dbReference type="Gene3D" id="1.50.10.10">
    <property type="match status" value="1"/>
</dbReference>
<accession>A0ABX7CBF8</accession>
<evidence type="ECO:0000256" key="1">
    <source>
        <dbReference type="ARBA" id="ARBA00008558"/>
    </source>
</evidence>
<dbReference type="EMBL" id="CP068046">
    <property type="protein sequence ID" value="QQR41027.1"/>
    <property type="molecule type" value="Genomic_DNA"/>
</dbReference>
<dbReference type="SUPFAM" id="SSF48208">
    <property type="entry name" value="Six-hairpin glycosidases"/>
    <property type="match status" value="1"/>
</dbReference>
<evidence type="ECO:0000256" key="2">
    <source>
        <dbReference type="ARBA" id="ARBA00023235"/>
    </source>
</evidence>
<organism evidence="3 4">
    <name type="scientific">Devosia rhizoryzae</name>
    <dbReference type="NCBI Taxonomy" id="2774137"/>
    <lineage>
        <taxon>Bacteria</taxon>
        <taxon>Pseudomonadati</taxon>
        <taxon>Pseudomonadota</taxon>
        <taxon>Alphaproteobacteria</taxon>
        <taxon>Hyphomicrobiales</taxon>
        <taxon>Devosiaceae</taxon>
        <taxon>Devosia</taxon>
    </lineage>
</organism>
<gene>
    <name evidence="3" type="ORF">JI748_08660</name>
</gene>
<dbReference type="Pfam" id="PF07221">
    <property type="entry name" value="GlcNAc_2-epim"/>
    <property type="match status" value="1"/>
</dbReference>
<name>A0ABX7CBF8_9HYPH</name>
<dbReference type="Proteomes" id="UP000595857">
    <property type="component" value="Chromosome"/>
</dbReference>
<sequence>MSDAALHLPRTNASAWQARPFHRQYLMRQANNLFDFFESASINPAGGFHELSDDGEPLSPQNPIRQIHVTTRMIHCSAIGSLIGRPGSDEVVDHGMRYLWEKHRDPQHGGYVWSLDDDGHADASKQAYGHAFVLLAASSAKLVGHPLADQVIADVTNIIDTRFWDDKVGAVRDEFGNDWRQISTYRGQNSNMHMTEALMAAYEATGNKRYLDKAKRIADLIIRRNAMKLDFRVAEHFHEDWRVDQDFAGSEMFRPSGTTPGHALEWSRLLFQLFVLTRKEHSWMPEAARSLFRQAIELGWDKKHGGFFYTLDWNNQPIMREKLWWPVAEAIGAAGFIGAHDKDEFFQVWYRKLWDFAENHVIDHERGGWLSELKEDLTPTSRLFVGKPDIYHALQACLIPLYPAGGSLTHGIMQADHVKTLGH</sequence>
<comment type="similarity">
    <text evidence="1">Belongs to the N-acylglucosamine 2-epimerase family.</text>
</comment>